<reference evidence="1 2" key="1">
    <citation type="submission" date="2021-04" db="EMBL/GenBank/DDBJ databases">
        <title>Draft genome sequence of Paenibacillus cisolokensis, LC2-13A.</title>
        <authorList>
            <person name="Uke A."/>
            <person name="Chhe C."/>
            <person name="Baramee S."/>
            <person name="Kosugi A."/>
        </authorList>
    </citation>
    <scope>NUCLEOTIDE SEQUENCE [LARGE SCALE GENOMIC DNA]</scope>
    <source>
        <strain evidence="1 2">LC2-13A</strain>
    </source>
</reference>
<proteinExistence type="predicted"/>
<evidence type="ECO:0000313" key="2">
    <source>
        <dbReference type="Proteomes" id="UP000680304"/>
    </source>
</evidence>
<keyword evidence="2" id="KW-1185">Reference proteome</keyword>
<organism evidence="1 2">
    <name type="scientific">Paenibacillus cisolokensis</name>
    <dbReference type="NCBI Taxonomy" id="1658519"/>
    <lineage>
        <taxon>Bacteria</taxon>
        <taxon>Bacillati</taxon>
        <taxon>Bacillota</taxon>
        <taxon>Bacilli</taxon>
        <taxon>Bacillales</taxon>
        <taxon>Paenibacillaceae</taxon>
        <taxon>Paenibacillus</taxon>
    </lineage>
</organism>
<evidence type="ECO:0008006" key="3">
    <source>
        <dbReference type="Google" id="ProtNLM"/>
    </source>
</evidence>
<evidence type="ECO:0000313" key="1">
    <source>
        <dbReference type="EMBL" id="GIQ61508.1"/>
    </source>
</evidence>
<protein>
    <recommendedName>
        <fullName evidence="3">Phage protein</fullName>
    </recommendedName>
</protein>
<gene>
    <name evidence="1" type="ORF">PACILC2_00760</name>
</gene>
<comment type="caution">
    <text evidence="1">The sequence shown here is derived from an EMBL/GenBank/DDBJ whole genome shotgun (WGS) entry which is preliminary data.</text>
</comment>
<accession>A0ABQ4N010</accession>
<sequence length="98" mass="11018">MNKKMVDALNSLTVVDWSASCGELEYVLAANTEENRRVLLESGFTAEQLAEATDGLDENDIDLAYLAVNYAGVFCWIKTKGFVSEDEYDEWRKGRENA</sequence>
<dbReference type="RefSeq" id="WP_213526716.1">
    <property type="nucleotide sequence ID" value="NZ_BOVJ01000003.1"/>
</dbReference>
<dbReference type="Proteomes" id="UP000680304">
    <property type="component" value="Unassembled WGS sequence"/>
</dbReference>
<dbReference type="EMBL" id="BOVJ01000003">
    <property type="protein sequence ID" value="GIQ61508.1"/>
    <property type="molecule type" value="Genomic_DNA"/>
</dbReference>
<name>A0ABQ4N010_9BACL</name>